<evidence type="ECO:0000313" key="2">
    <source>
        <dbReference type="EMBL" id="WMY76188.1"/>
    </source>
</evidence>
<feature type="chain" id="PRO_5046251913" description="Antimicrobial protein" evidence="1">
    <location>
        <begin position="26"/>
        <end position="82"/>
    </location>
</feature>
<protein>
    <recommendedName>
        <fullName evidence="4">Antimicrobial protein</fullName>
    </recommendedName>
</protein>
<evidence type="ECO:0000313" key="3">
    <source>
        <dbReference type="Proteomes" id="UP001246690"/>
    </source>
</evidence>
<accession>A0ABY9SFA0</accession>
<feature type="signal peptide" evidence="1">
    <location>
        <begin position="1"/>
        <end position="25"/>
    </location>
</feature>
<dbReference type="Proteomes" id="UP001246690">
    <property type="component" value="Chromosome"/>
</dbReference>
<proteinExistence type="predicted"/>
<evidence type="ECO:0000256" key="1">
    <source>
        <dbReference type="SAM" id="SignalP"/>
    </source>
</evidence>
<name>A0ABY9SFA0_9ENTR</name>
<keyword evidence="3" id="KW-1185">Reference proteome</keyword>
<organism evidence="2 3">
    <name type="scientific">Buttiauxella selenatireducens</name>
    <dbReference type="NCBI Taxonomy" id="3073902"/>
    <lineage>
        <taxon>Bacteria</taxon>
        <taxon>Pseudomonadati</taxon>
        <taxon>Pseudomonadota</taxon>
        <taxon>Gammaproteobacteria</taxon>
        <taxon>Enterobacterales</taxon>
        <taxon>Enterobacteriaceae</taxon>
        <taxon>Buttiauxella</taxon>
    </lineage>
</organism>
<gene>
    <name evidence="2" type="ORF">RHD99_09765</name>
</gene>
<keyword evidence="1" id="KW-0732">Signal</keyword>
<sequence length="82" mass="8977">MKKIFLTALVSSVMFGAMVSGSANAGPVGFDDYAKPGKPVYGAWKIDPVGTTEWSIMCVRKIYYYGGKIVRQSKQKNFASKC</sequence>
<dbReference type="RefSeq" id="WP_309878611.1">
    <property type="nucleotide sequence ID" value="NZ_CP133838.1"/>
</dbReference>
<dbReference type="EMBL" id="CP133838">
    <property type="protein sequence ID" value="WMY76188.1"/>
    <property type="molecule type" value="Genomic_DNA"/>
</dbReference>
<evidence type="ECO:0008006" key="4">
    <source>
        <dbReference type="Google" id="ProtNLM"/>
    </source>
</evidence>
<reference evidence="2 3" key="1">
    <citation type="submission" date="2023-09" db="EMBL/GenBank/DDBJ databases">
        <title>Buttiauxella selenatireducens sp. nov., isolated from the rhizosphere of Cardamine hupingshanesis.</title>
        <authorList>
            <person name="Zhang S."/>
            <person name="Xu Z."/>
            <person name="Wang H."/>
            <person name="Guo Y."/>
        </authorList>
    </citation>
    <scope>NUCLEOTIDE SEQUENCE [LARGE SCALE GENOMIC DNA]</scope>
    <source>
        <strain evidence="2 3">R73</strain>
    </source>
</reference>